<evidence type="ECO:0000256" key="1">
    <source>
        <dbReference type="ARBA" id="ARBA00004141"/>
    </source>
</evidence>
<evidence type="ECO:0000256" key="4">
    <source>
        <dbReference type="ARBA" id="ARBA00022692"/>
    </source>
</evidence>
<protein>
    <recommendedName>
        <fullName evidence="3">ER membrane protein complex subunit 3</fullName>
    </recommendedName>
</protein>
<sequence>MILFPLLCENCWYLTAHSYIARKHFFTNEENGYFKTRRRMPVLQNSTTIITHVVKSNFINVLPMVVIRGWINWMFSNLVTTNK</sequence>
<keyword evidence="5" id="KW-1133">Transmembrane helix</keyword>
<comment type="subcellular location">
    <subcellularLocation>
        <location evidence="1">Membrane</location>
        <topology evidence="1">Multi-pass membrane protein</topology>
    </subcellularLocation>
</comment>
<dbReference type="EMBL" id="JXJN01021456">
    <property type="status" value="NOT_ANNOTATED_CDS"/>
    <property type="molecule type" value="Genomic_DNA"/>
</dbReference>
<evidence type="ECO:0000313" key="8">
    <source>
        <dbReference type="Proteomes" id="UP000092460"/>
    </source>
</evidence>
<evidence type="ECO:0000256" key="2">
    <source>
        <dbReference type="ARBA" id="ARBA00005376"/>
    </source>
</evidence>
<dbReference type="PANTHER" id="PTHR13116:SF5">
    <property type="entry name" value="ER MEMBRANE PROTEIN COMPLEX SUBUNIT 3"/>
    <property type="match status" value="1"/>
</dbReference>
<name>A0A1B0BVS8_9MUSC</name>
<evidence type="ECO:0000256" key="5">
    <source>
        <dbReference type="ARBA" id="ARBA00022989"/>
    </source>
</evidence>
<dbReference type="STRING" id="67801.A0A1B0BVS8"/>
<comment type="similarity">
    <text evidence="2">Belongs to the EMC3 family.</text>
</comment>
<keyword evidence="8" id="KW-1185">Reference proteome</keyword>
<evidence type="ECO:0000256" key="6">
    <source>
        <dbReference type="ARBA" id="ARBA00023136"/>
    </source>
</evidence>
<dbReference type="AlphaFoldDB" id="A0A1B0BVS8"/>
<dbReference type="GO" id="GO:0072546">
    <property type="term" value="C:EMC complex"/>
    <property type="evidence" value="ECO:0007669"/>
    <property type="project" value="TreeGrafter"/>
</dbReference>
<dbReference type="InterPro" id="IPR008568">
    <property type="entry name" value="EMC3"/>
</dbReference>
<dbReference type="VEuPathDB" id="VectorBase:GPPI042076"/>
<accession>A0A1B0BVS8</accession>
<dbReference type="EnsemblMetazoa" id="GPPI042076-RA">
    <property type="protein sequence ID" value="GPPI042076-PA"/>
    <property type="gene ID" value="GPPI042076"/>
</dbReference>
<evidence type="ECO:0000313" key="7">
    <source>
        <dbReference type="EnsemblMetazoa" id="GPPI042076-PA"/>
    </source>
</evidence>
<keyword evidence="4" id="KW-0812">Transmembrane</keyword>
<keyword evidence="6" id="KW-0472">Membrane</keyword>
<dbReference type="GO" id="GO:0034975">
    <property type="term" value="P:protein folding in endoplasmic reticulum"/>
    <property type="evidence" value="ECO:0007669"/>
    <property type="project" value="TreeGrafter"/>
</dbReference>
<organism evidence="7 8">
    <name type="scientific">Glossina palpalis gambiensis</name>
    <dbReference type="NCBI Taxonomy" id="67801"/>
    <lineage>
        <taxon>Eukaryota</taxon>
        <taxon>Metazoa</taxon>
        <taxon>Ecdysozoa</taxon>
        <taxon>Arthropoda</taxon>
        <taxon>Hexapoda</taxon>
        <taxon>Insecta</taxon>
        <taxon>Pterygota</taxon>
        <taxon>Neoptera</taxon>
        <taxon>Endopterygota</taxon>
        <taxon>Diptera</taxon>
        <taxon>Brachycera</taxon>
        <taxon>Muscomorpha</taxon>
        <taxon>Hippoboscoidea</taxon>
        <taxon>Glossinidae</taxon>
        <taxon>Glossina</taxon>
    </lineage>
</organism>
<reference evidence="7" key="2">
    <citation type="submission" date="2020-05" db="UniProtKB">
        <authorList>
            <consortium name="EnsemblMetazoa"/>
        </authorList>
    </citation>
    <scope>IDENTIFICATION</scope>
    <source>
        <strain evidence="7">IAEA</strain>
    </source>
</reference>
<dbReference type="Proteomes" id="UP000092460">
    <property type="component" value="Unassembled WGS sequence"/>
</dbReference>
<dbReference type="Pfam" id="PF01956">
    <property type="entry name" value="EMC3_TMCO1"/>
    <property type="match status" value="1"/>
</dbReference>
<dbReference type="InterPro" id="IPR002809">
    <property type="entry name" value="EMC3/TMCO1"/>
</dbReference>
<dbReference type="PANTHER" id="PTHR13116">
    <property type="entry name" value="ER MEMBRANE PROTEIN COMPLEX SUBUNIT 3"/>
    <property type="match status" value="1"/>
</dbReference>
<proteinExistence type="inferred from homology"/>
<evidence type="ECO:0000256" key="3">
    <source>
        <dbReference type="ARBA" id="ARBA00020822"/>
    </source>
</evidence>
<reference evidence="8" key="1">
    <citation type="submission" date="2015-01" db="EMBL/GenBank/DDBJ databases">
        <authorList>
            <person name="Aksoy S."/>
            <person name="Warren W."/>
            <person name="Wilson R.K."/>
        </authorList>
    </citation>
    <scope>NUCLEOTIDE SEQUENCE [LARGE SCALE GENOMIC DNA]</scope>
    <source>
        <strain evidence="8">IAEA</strain>
    </source>
</reference>